<protein>
    <submittedName>
        <fullName evidence="2">NAD(P)-dependent oxidoreductase</fullName>
    </submittedName>
</protein>
<dbReference type="SUPFAM" id="SSF51735">
    <property type="entry name" value="NAD(P)-binding Rossmann-fold domains"/>
    <property type="match status" value="1"/>
</dbReference>
<proteinExistence type="predicted"/>
<dbReference type="PANTHER" id="PTHR48079">
    <property type="entry name" value="PROTEIN YEEZ"/>
    <property type="match status" value="1"/>
</dbReference>
<name>A0AA45R3Q0_9PSEU</name>
<evidence type="ECO:0000313" key="2">
    <source>
        <dbReference type="EMBL" id="QUF03813.1"/>
    </source>
</evidence>
<dbReference type="Pfam" id="PF13460">
    <property type="entry name" value="NAD_binding_10"/>
    <property type="match status" value="1"/>
</dbReference>
<gene>
    <name evidence="2" type="ORF">KCV87_31350</name>
</gene>
<dbReference type="InterPro" id="IPR051783">
    <property type="entry name" value="NAD(P)-dependent_oxidoreduct"/>
</dbReference>
<dbReference type="PANTHER" id="PTHR48079:SF6">
    <property type="entry name" value="NAD(P)-BINDING DOMAIN-CONTAINING PROTEIN-RELATED"/>
    <property type="match status" value="1"/>
</dbReference>
<evidence type="ECO:0000259" key="1">
    <source>
        <dbReference type="Pfam" id="PF13460"/>
    </source>
</evidence>
<dbReference type="AlphaFoldDB" id="A0AA45R3Q0"/>
<dbReference type="InterPro" id="IPR016040">
    <property type="entry name" value="NAD(P)-bd_dom"/>
</dbReference>
<dbReference type="EMBL" id="CP073249">
    <property type="protein sequence ID" value="QUF03813.1"/>
    <property type="molecule type" value="Genomic_DNA"/>
</dbReference>
<dbReference type="Gene3D" id="3.40.50.720">
    <property type="entry name" value="NAD(P)-binding Rossmann-like Domain"/>
    <property type="match status" value="1"/>
</dbReference>
<evidence type="ECO:0000313" key="3">
    <source>
        <dbReference type="Proteomes" id="UP000677152"/>
    </source>
</evidence>
<organism evidence="2 3">
    <name type="scientific">Actinosynnema pretiosum subsp. pretiosum</name>
    <dbReference type="NCBI Taxonomy" id="103721"/>
    <lineage>
        <taxon>Bacteria</taxon>
        <taxon>Bacillati</taxon>
        <taxon>Actinomycetota</taxon>
        <taxon>Actinomycetes</taxon>
        <taxon>Pseudonocardiales</taxon>
        <taxon>Pseudonocardiaceae</taxon>
        <taxon>Actinosynnema</taxon>
    </lineage>
</organism>
<dbReference type="Proteomes" id="UP000677152">
    <property type="component" value="Chromosome"/>
</dbReference>
<dbReference type="GO" id="GO:0005737">
    <property type="term" value="C:cytoplasm"/>
    <property type="evidence" value="ECO:0007669"/>
    <property type="project" value="TreeGrafter"/>
</dbReference>
<reference evidence="2" key="1">
    <citation type="submission" date="2021-04" db="EMBL/GenBank/DDBJ databases">
        <title>Genomic sequence of Actinosynnema pretiosum subsp. pretiosum ATCC 31280 (C-14919).</title>
        <authorList>
            <person name="Bai L."/>
            <person name="Wang X."/>
            <person name="Xiao Y."/>
        </authorList>
    </citation>
    <scope>NUCLEOTIDE SEQUENCE</scope>
    <source>
        <strain evidence="2">ATCC 31280</strain>
    </source>
</reference>
<dbReference type="GO" id="GO:0004029">
    <property type="term" value="F:aldehyde dehydrogenase (NAD+) activity"/>
    <property type="evidence" value="ECO:0007669"/>
    <property type="project" value="TreeGrafter"/>
</dbReference>
<dbReference type="InterPro" id="IPR036291">
    <property type="entry name" value="NAD(P)-bd_dom_sf"/>
</dbReference>
<accession>A0AA45R3Q0</accession>
<feature type="domain" description="NAD(P)-binding" evidence="1">
    <location>
        <begin position="7"/>
        <end position="154"/>
    </location>
</feature>
<sequence>MRIAVIGASGLIGQHIGAELVARGHRVTSVARTPREGVDHALDVETTGVDRWTGLLDGHDGYVFAAGSDDRATPRRPAYPHFRRGNVEPVAALSEAAARAGAGAAVVLGSYYTHFHRAHPEWELAGRHPYIRSRVEQARAARRSGLPVTVLELPFVFGRAGARLPNWAPALASWARSRVPLAAPPGGTAATTARRVAEEAATALEERADRDTPVADENLTWAELLARTAEAVGAPARTRRLPAALVRGALVAGGALAAVSGREPGLHLPGLGDLLLRELFVHPATGSVQRALEETFAR</sequence>